<sequence length="245" mass="28329">MKKLITLLTILVCLSCKKKPENDIKPDYQLITIFDISPELIEKDKEEVDILKNTTLVEGNSKEILLQNAFNYYSNFWQSKKDYYIKNEIQYNIDSANAIIENLKSDITVVYIQDKFAILNKPSQGIDELSDISKTDDIWILENNIWKPYLDYSANFQKSTRIDINNDGFTDVILKGGCCDTESISIFLSDKNGNIKYTQEIGLIGNAKIELKEKCLSKIEVTFFQNEDYKENAFFNCKSNKFVLK</sequence>
<evidence type="ECO:0000313" key="3">
    <source>
        <dbReference type="Proteomes" id="UP000297394"/>
    </source>
</evidence>
<proteinExistence type="predicted"/>
<dbReference type="Proteomes" id="UP000297918">
    <property type="component" value="Unassembled WGS sequence"/>
</dbReference>
<dbReference type="OrthoDB" id="336165at2"/>
<dbReference type="EMBL" id="RQFL01000022">
    <property type="protein sequence ID" value="TGK92210.1"/>
    <property type="molecule type" value="Genomic_DNA"/>
</dbReference>
<keyword evidence="4" id="KW-1185">Reference proteome</keyword>
<reference evidence="3 4" key="2">
    <citation type="journal article" date="2019" name="PLoS Negl. Trop. Dis.">
        <title>Revisiting the worldwide diversity of Leptospira species in the environment.</title>
        <authorList>
            <person name="Vincent A.T."/>
            <person name="Schiettekatte O."/>
            <person name="Bourhy P."/>
            <person name="Veyrier F.J."/>
            <person name="Picardeau M."/>
        </authorList>
    </citation>
    <scope>NUCLEOTIDE SEQUENCE [LARGE SCALE GENOMIC DNA]</scope>
    <source>
        <strain evidence="1 3">201800280</strain>
        <strain evidence="4">201800281</strain>
    </source>
</reference>
<dbReference type="Proteomes" id="UP000297394">
    <property type="component" value="Unassembled WGS sequence"/>
</dbReference>
<dbReference type="RefSeq" id="WP_135749460.1">
    <property type="nucleotide sequence ID" value="NZ_RQFL01000022.1"/>
</dbReference>
<accession>A0A4R9IMJ3</accession>
<organism evidence="1 3">
    <name type="scientific">Leptospira bourretii</name>
    <dbReference type="NCBI Taxonomy" id="2484962"/>
    <lineage>
        <taxon>Bacteria</taxon>
        <taxon>Pseudomonadati</taxon>
        <taxon>Spirochaetota</taxon>
        <taxon>Spirochaetia</taxon>
        <taxon>Leptospirales</taxon>
        <taxon>Leptospiraceae</taxon>
        <taxon>Leptospira</taxon>
    </lineage>
</organism>
<comment type="caution">
    <text evidence="1">The sequence shown here is derived from an EMBL/GenBank/DDBJ whole genome shotgun (WGS) entry which is preliminary data.</text>
</comment>
<dbReference type="AlphaFoldDB" id="A0A4R9IMJ3"/>
<evidence type="ECO:0000313" key="4">
    <source>
        <dbReference type="Proteomes" id="UP000297918"/>
    </source>
</evidence>
<name>A0A4R9IMJ3_9LEPT</name>
<protein>
    <submittedName>
        <fullName evidence="1">Uncharacterized protein</fullName>
    </submittedName>
</protein>
<dbReference type="EMBL" id="RQFM01000007">
    <property type="protein sequence ID" value="TGK89987.1"/>
    <property type="molecule type" value="Genomic_DNA"/>
</dbReference>
<evidence type="ECO:0000313" key="2">
    <source>
        <dbReference type="EMBL" id="TGK92210.1"/>
    </source>
</evidence>
<evidence type="ECO:0000313" key="1">
    <source>
        <dbReference type="EMBL" id="TGK89987.1"/>
    </source>
</evidence>
<gene>
    <name evidence="1" type="ORF">EHQ23_02400</name>
    <name evidence="2" type="ORF">EHQ26_09545</name>
</gene>
<reference evidence="2" key="1">
    <citation type="submission" date="2018-10" db="EMBL/GenBank/DDBJ databases">
        <authorList>
            <person name="Vincent A.T."/>
            <person name="Schiettekatte O."/>
            <person name="Bourhy P."/>
            <person name="Veyrier F.J."/>
            <person name="Picardeau M."/>
        </authorList>
    </citation>
    <scope>NUCLEOTIDE SEQUENCE</scope>
    <source>
        <strain evidence="2">201800281</strain>
    </source>
</reference>